<dbReference type="SUPFAM" id="SSF54001">
    <property type="entry name" value="Cysteine proteinases"/>
    <property type="match status" value="1"/>
</dbReference>
<dbReference type="PANTHER" id="PTHR47053:SF1">
    <property type="entry name" value="MUREIN DD-ENDOPEPTIDASE MEPH-RELATED"/>
    <property type="match status" value="1"/>
</dbReference>
<evidence type="ECO:0000256" key="1">
    <source>
        <dbReference type="ARBA" id="ARBA00007074"/>
    </source>
</evidence>
<evidence type="ECO:0000256" key="4">
    <source>
        <dbReference type="ARBA" id="ARBA00022807"/>
    </source>
</evidence>
<evidence type="ECO:0000313" key="6">
    <source>
        <dbReference type="EMBL" id="MBP1851760.1"/>
    </source>
</evidence>
<keyword evidence="3 6" id="KW-0378">Hydrolase</keyword>
<dbReference type="InterPro" id="IPR038765">
    <property type="entry name" value="Papain-like_cys_pep_sf"/>
</dbReference>
<dbReference type="Pfam" id="PF18348">
    <property type="entry name" value="SH3_16"/>
    <property type="match status" value="1"/>
</dbReference>
<evidence type="ECO:0000313" key="7">
    <source>
        <dbReference type="Proteomes" id="UP000759443"/>
    </source>
</evidence>
<dbReference type="EMBL" id="JAGGJU010000008">
    <property type="protein sequence ID" value="MBP1851760.1"/>
    <property type="molecule type" value="Genomic_DNA"/>
</dbReference>
<dbReference type="InterPro" id="IPR000064">
    <property type="entry name" value="NLP_P60_dom"/>
</dbReference>
<dbReference type="InterPro" id="IPR051202">
    <property type="entry name" value="Peptidase_C40"/>
</dbReference>
<dbReference type="InterPro" id="IPR041382">
    <property type="entry name" value="SH3_16"/>
</dbReference>
<dbReference type="PANTHER" id="PTHR47053">
    <property type="entry name" value="MUREIN DD-ENDOPEPTIDASE MEPH-RELATED"/>
    <property type="match status" value="1"/>
</dbReference>
<dbReference type="Pfam" id="PF00877">
    <property type="entry name" value="NLPC_P60"/>
    <property type="match status" value="1"/>
</dbReference>
<dbReference type="PROSITE" id="PS51935">
    <property type="entry name" value="NLPC_P60"/>
    <property type="match status" value="1"/>
</dbReference>
<dbReference type="GO" id="GO:0016787">
    <property type="term" value="F:hydrolase activity"/>
    <property type="evidence" value="ECO:0007669"/>
    <property type="project" value="UniProtKB-KW"/>
</dbReference>
<comment type="similarity">
    <text evidence="1">Belongs to the peptidase C40 family.</text>
</comment>
<organism evidence="6 7">
    <name type="scientific">Rhizobium halophytocola</name>
    <dbReference type="NCBI Taxonomy" id="735519"/>
    <lineage>
        <taxon>Bacteria</taxon>
        <taxon>Pseudomonadati</taxon>
        <taxon>Pseudomonadota</taxon>
        <taxon>Alphaproteobacteria</taxon>
        <taxon>Hyphomicrobiales</taxon>
        <taxon>Rhizobiaceae</taxon>
        <taxon>Rhizobium/Agrobacterium group</taxon>
        <taxon>Rhizobium</taxon>
    </lineage>
</organism>
<keyword evidence="4" id="KW-0788">Thiol protease</keyword>
<protein>
    <submittedName>
        <fullName evidence="6">Cell wall-associated NlpC family hydrolase</fullName>
    </submittedName>
</protein>
<reference evidence="6 7" key="1">
    <citation type="submission" date="2021-03" db="EMBL/GenBank/DDBJ databases">
        <title>Genomic Encyclopedia of Type Strains, Phase IV (KMG-IV): sequencing the most valuable type-strain genomes for metagenomic binning, comparative biology and taxonomic classification.</title>
        <authorList>
            <person name="Goeker M."/>
        </authorList>
    </citation>
    <scope>NUCLEOTIDE SEQUENCE [LARGE SCALE GENOMIC DNA]</scope>
    <source>
        <strain evidence="6 7">DSM 21600</strain>
    </source>
</reference>
<keyword evidence="2" id="KW-0645">Protease</keyword>
<evidence type="ECO:0000256" key="2">
    <source>
        <dbReference type="ARBA" id="ARBA00022670"/>
    </source>
</evidence>
<name>A0ABS4E1E4_9HYPH</name>
<dbReference type="Gene3D" id="3.90.1720.10">
    <property type="entry name" value="endopeptidase domain like (from Nostoc punctiforme)"/>
    <property type="match status" value="1"/>
</dbReference>
<dbReference type="Gene3D" id="2.30.30.40">
    <property type="entry name" value="SH3 Domains"/>
    <property type="match status" value="1"/>
</dbReference>
<comment type="caution">
    <text evidence="6">The sequence shown here is derived from an EMBL/GenBank/DDBJ whole genome shotgun (WGS) entry which is preliminary data.</text>
</comment>
<accession>A0ABS4E1E4</accession>
<evidence type="ECO:0000259" key="5">
    <source>
        <dbReference type="PROSITE" id="PS51935"/>
    </source>
</evidence>
<dbReference type="RefSeq" id="WP_209946604.1">
    <property type="nucleotide sequence ID" value="NZ_JAGGJU010000008.1"/>
</dbReference>
<proteinExistence type="inferred from homology"/>
<sequence length="290" mass="31497">MSLDAHTPDRRLNAYRDDLADIALKGTVAAARYTTGTPARIAQPVVALRRKPGETGGIDTQLLLGEDVAVLDRAEGWAWVKAATDGYVGYLPEEAVAATLAEPTHVVTAPRSFLYPGPDLRFPVVQALSMGSRVTIAGEAETRGTRYLLTDKGHGLIAGHCRSLQAVPETMDYVAVAARFLETPYLWGGRSGFGIDCSGLVQLALQMTGRTAPRDSDMQAEGLGRPIAREELRRGDLVFWKGHVGIMEDAETLLHANGHTMTVARENFEAAVQRIAWLYAEPTGYRRPVD</sequence>
<keyword evidence="7" id="KW-1185">Reference proteome</keyword>
<gene>
    <name evidence="6" type="ORF">J2Z17_003208</name>
</gene>
<evidence type="ECO:0000256" key="3">
    <source>
        <dbReference type="ARBA" id="ARBA00022801"/>
    </source>
</evidence>
<feature type="domain" description="NlpC/P60" evidence="5">
    <location>
        <begin position="167"/>
        <end position="290"/>
    </location>
</feature>
<dbReference type="Proteomes" id="UP000759443">
    <property type="component" value="Unassembled WGS sequence"/>
</dbReference>